<gene>
    <name evidence="1" type="ordered locus">lpg1256</name>
</gene>
<dbReference type="STRING" id="272624.lpg1256"/>
<accession>Q5ZW31</accession>
<dbReference type="PaxDb" id="272624-lpg1256"/>
<dbReference type="Proteomes" id="UP000000609">
    <property type="component" value="Chromosome"/>
</dbReference>
<proteinExistence type="predicted"/>
<dbReference type="AlphaFoldDB" id="Q5ZW31"/>
<evidence type="ECO:0000313" key="2">
    <source>
        <dbReference type="Proteomes" id="UP000000609"/>
    </source>
</evidence>
<dbReference type="HOGENOM" id="CLU_3356878_0_0_6"/>
<sequence length="36" mass="3831">MTCQTQVTCNDDAKNAHGSGKPTLKVIDGSVDDAFY</sequence>
<dbReference type="EMBL" id="AE017354">
    <property type="protein sequence ID" value="AAU27340.1"/>
    <property type="molecule type" value="Genomic_DNA"/>
</dbReference>
<evidence type="ECO:0000313" key="1">
    <source>
        <dbReference type="EMBL" id="AAU27340.1"/>
    </source>
</evidence>
<protein>
    <submittedName>
        <fullName evidence="1">Uncharacterized protein</fullName>
    </submittedName>
</protein>
<name>Q5ZW31_LEGPH</name>
<keyword evidence="2" id="KW-1185">Reference proteome</keyword>
<organism evidence="1 2">
    <name type="scientific">Legionella pneumophila subsp. pneumophila (strain Philadelphia 1 / ATCC 33152 / DSM 7513)</name>
    <dbReference type="NCBI Taxonomy" id="272624"/>
    <lineage>
        <taxon>Bacteria</taxon>
        <taxon>Pseudomonadati</taxon>
        <taxon>Pseudomonadota</taxon>
        <taxon>Gammaproteobacteria</taxon>
        <taxon>Legionellales</taxon>
        <taxon>Legionellaceae</taxon>
        <taxon>Legionella</taxon>
    </lineage>
</organism>
<reference evidence="1 2" key="1">
    <citation type="journal article" date="2004" name="Science">
        <title>The genomic sequence of the accidental pathogen Legionella pneumophila.</title>
        <authorList>
            <person name="Chien M."/>
            <person name="Morozova I."/>
            <person name="Shi S."/>
            <person name="Sheng H."/>
            <person name="Chen J."/>
            <person name="Gomez S.M."/>
            <person name="Asamani G."/>
            <person name="Hill K."/>
            <person name="Nuara J."/>
            <person name="Feder M."/>
            <person name="Rineer J."/>
            <person name="Greenberg J.J."/>
            <person name="Steshenko V."/>
            <person name="Park S.H."/>
            <person name="Zhao B."/>
            <person name="Teplitskaya E."/>
            <person name="Edwards J.R."/>
            <person name="Pampou S."/>
            <person name="Georghiou A."/>
            <person name="Chou I.C."/>
            <person name="Iannuccilli W."/>
            <person name="Ulz M.E."/>
            <person name="Kim D.H."/>
            <person name="Geringer-Sameth A."/>
            <person name="Goldsberry C."/>
            <person name="Morozov P."/>
            <person name="Fischer S.G."/>
            <person name="Segal G."/>
            <person name="Qu X."/>
            <person name="Rzhetsky A."/>
            <person name="Zhang P."/>
            <person name="Cayanis E."/>
            <person name="De Jong P.J."/>
            <person name="Ju J."/>
            <person name="Kalachikov S."/>
            <person name="Shuman H.A."/>
            <person name="Russo J.J."/>
        </authorList>
    </citation>
    <scope>NUCLEOTIDE SEQUENCE [LARGE SCALE GENOMIC DNA]</scope>
    <source>
        <strain evidence="2">Philadelphia 1 / ATCC 33152 / DSM 7513</strain>
    </source>
</reference>
<dbReference type="KEGG" id="lpn:lpg1256"/>